<reference evidence="1" key="1">
    <citation type="submission" date="2023-06" db="EMBL/GenBank/DDBJ databases">
        <authorList>
            <person name="Noh H."/>
        </authorList>
    </citation>
    <scope>NUCLEOTIDE SEQUENCE</scope>
    <source>
        <strain evidence="1">DUCC20226</strain>
    </source>
</reference>
<evidence type="ECO:0000313" key="1">
    <source>
        <dbReference type="EMBL" id="KAK2615130.1"/>
    </source>
</evidence>
<dbReference type="Proteomes" id="UP001265746">
    <property type="component" value="Unassembled WGS sequence"/>
</dbReference>
<protein>
    <submittedName>
        <fullName evidence="1">Uncharacterized protein</fullName>
    </submittedName>
</protein>
<sequence>MASQTQQALIISAWPCAGKTTFAQTRTGHTVVDLDSSGYDLKSPAGTIKYIDDIQDTARGSPGAIVLVSSHGEVRQLLKQRGLKYVAVSIHELEDWKERQKGRVREENDLAQLGLLKKGIAEWDSWKQSQAGEESHVVLKRQQYLGSPDVIAEILKLGGVKSS</sequence>
<keyword evidence="2" id="KW-1185">Reference proteome</keyword>
<accession>A0AAD9SRL5</accession>
<evidence type="ECO:0000313" key="2">
    <source>
        <dbReference type="Proteomes" id="UP001265746"/>
    </source>
</evidence>
<proteinExistence type="predicted"/>
<dbReference type="EMBL" id="JAUJFL010000001">
    <property type="protein sequence ID" value="KAK2615130.1"/>
    <property type="molecule type" value="Genomic_DNA"/>
</dbReference>
<comment type="caution">
    <text evidence="1">The sequence shown here is derived from an EMBL/GenBank/DDBJ whole genome shotgun (WGS) entry which is preliminary data.</text>
</comment>
<name>A0AAD9SRL5_PHOAM</name>
<gene>
    <name evidence="1" type="ORF">N8I77_001906</name>
</gene>
<organism evidence="1 2">
    <name type="scientific">Phomopsis amygdali</name>
    <name type="common">Fusicoccum amygdali</name>
    <dbReference type="NCBI Taxonomy" id="1214568"/>
    <lineage>
        <taxon>Eukaryota</taxon>
        <taxon>Fungi</taxon>
        <taxon>Dikarya</taxon>
        <taxon>Ascomycota</taxon>
        <taxon>Pezizomycotina</taxon>
        <taxon>Sordariomycetes</taxon>
        <taxon>Sordariomycetidae</taxon>
        <taxon>Diaporthales</taxon>
        <taxon>Diaporthaceae</taxon>
        <taxon>Diaporthe</taxon>
    </lineage>
</organism>
<dbReference type="AlphaFoldDB" id="A0AAD9SRL5"/>